<accession>A0AAV9USB9</accession>
<name>A0AAV9USB9_9PEZI</name>
<evidence type="ECO:0000313" key="4">
    <source>
        <dbReference type="Proteomes" id="UP001373714"/>
    </source>
</evidence>
<dbReference type="EMBL" id="JAVHNS010000008">
    <property type="protein sequence ID" value="KAK6346345.1"/>
    <property type="molecule type" value="Genomic_DNA"/>
</dbReference>
<keyword evidence="4" id="KW-1185">Reference proteome</keyword>
<comment type="caution">
    <text evidence="3">The sequence shown here is derived from an EMBL/GenBank/DDBJ whole genome shotgun (WGS) entry which is preliminary data.</text>
</comment>
<dbReference type="Proteomes" id="UP001373714">
    <property type="component" value="Unassembled WGS sequence"/>
</dbReference>
<organism evidence="3 4">
    <name type="scientific">Orbilia blumenaviensis</name>
    <dbReference type="NCBI Taxonomy" id="1796055"/>
    <lineage>
        <taxon>Eukaryota</taxon>
        <taxon>Fungi</taxon>
        <taxon>Dikarya</taxon>
        <taxon>Ascomycota</taxon>
        <taxon>Pezizomycotina</taxon>
        <taxon>Orbiliomycetes</taxon>
        <taxon>Orbiliales</taxon>
        <taxon>Orbiliaceae</taxon>
        <taxon>Orbilia</taxon>
    </lineage>
</organism>
<dbReference type="AlphaFoldDB" id="A0AAV9USB9"/>
<proteinExistence type="predicted"/>
<sequence length="386" mass="43523">MKFMYAIGGTSLGIWGWAFLASVVVFTPVASVRLSLPLQPSWSRHLIREDAHLDALGGELDLAKAMLDNCPVTKQWDSLEVMFETLVVVRSRMKALTMTIKEASGEERAKLLKKYNNLNHEKIISIANYLNSLITSIGNTLEYYKLWDRAIRGMPSRETPRANLRENLIILSFYLESGKVQTEDGKTMVSFDSDGRRNFLERWYDLILTSEKVMRYIDKMMPRAAEIMGGQEFAKLFRNRHATTDPDIWGAEPDTDDDNDNNNNPGEDQAHVEGDVGSNTEGNAEGDAEANAEGGEGGGEGGMEVEEPANTNGGMEADGLNRFVRGLIEGTVDYPKEEYIYGMTEHLQHIRGWFVCWRQEAESVLQRAERVREVPYPTTWAQSFFS</sequence>
<reference evidence="3 4" key="1">
    <citation type="submission" date="2019-10" db="EMBL/GenBank/DDBJ databases">
        <authorList>
            <person name="Palmer J.M."/>
        </authorList>
    </citation>
    <scope>NUCLEOTIDE SEQUENCE [LARGE SCALE GENOMIC DNA]</scope>
    <source>
        <strain evidence="3 4">TWF730</strain>
    </source>
</reference>
<evidence type="ECO:0000256" key="2">
    <source>
        <dbReference type="SAM" id="Phobius"/>
    </source>
</evidence>
<evidence type="ECO:0000256" key="1">
    <source>
        <dbReference type="SAM" id="MobiDB-lite"/>
    </source>
</evidence>
<keyword evidence="2" id="KW-0472">Membrane</keyword>
<feature type="region of interest" description="Disordered" evidence="1">
    <location>
        <begin position="244"/>
        <end position="317"/>
    </location>
</feature>
<feature type="transmembrane region" description="Helical" evidence="2">
    <location>
        <begin position="12"/>
        <end position="36"/>
    </location>
</feature>
<protein>
    <submittedName>
        <fullName evidence="3">Uncharacterized protein</fullName>
    </submittedName>
</protein>
<keyword evidence="2" id="KW-0812">Transmembrane</keyword>
<evidence type="ECO:0000313" key="3">
    <source>
        <dbReference type="EMBL" id="KAK6346345.1"/>
    </source>
</evidence>
<keyword evidence="2" id="KW-1133">Transmembrane helix</keyword>
<gene>
    <name evidence="3" type="ORF">TWF730_010671</name>
</gene>